<organism evidence="2 3">
    <name type="scientific">Elysia crispata</name>
    <name type="common">lettuce slug</name>
    <dbReference type="NCBI Taxonomy" id="231223"/>
    <lineage>
        <taxon>Eukaryota</taxon>
        <taxon>Metazoa</taxon>
        <taxon>Spiralia</taxon>
        <taxon>Lophotrochozoa</taxon>
        <taxon>Mollusca</taxon>
        <taxon>Gastropoda</taxon>
        <taxon>Heterobranchia</taxon>
        <taxon>Euthyneura</taxon>
        <taxon>Panpulmonata</taxon>
        <taxon>Sacoglossa</taxon>
        <taxon>Placobranchoidea</taxon>
        <taxon>Plakobranchidae</taxon>
        <taxon>Elysia</taxon>
    </lineage>
</organism>
<evidence type="ECO:0000313" key="2">
    <source>
        <dbReference type="EMBL" id="KAK3786316.1"/>
    </source>
</evidence>
<name>A0AAE1DX54_9GAST</name>
<proteinExistence type="predicted"/>
<keyword evidence="3" id="KW-1185">Reference proteome</keyword>
<dbReference type="AlphaFoldDB" id="A0AAE1DX54"/>
<reference evidence="2" key="1">
    <citation type="journal article" date="2023" name="G3 (Bethesda)">
        <title>A reference genome for the long-term kleptoplast-retaining sea slug Elysia crispata morphotype clarki.</title>
        <authorList>
            <person name="Eastman K.E."/>
            <person name="Pendleton A.L."/>
            <person name="Shaikh M.A."/>
            <person name="Suttiyut T."/>
            <person name="Ogas R."/>
            <person name="Tomko P."/>
            <person name="Gavelis G."/>
            <person name="Widhalm J.R."/>
            <person name="Wisecaver J.H."/>
        </authorList>
    </citation>
    <scope>NUCLEOTIDE SEQUENCE</scope>
    <source>
        <strain evidence="2">ECLA1</strain>
    </source>
</reference>
<dbReference type="Proteomes" id="UP001283361">
    <property type="component" value="Unassembled WGS sequence"/>
</dbReference>
<evidence type="ECO:0000256" key="1">
    <source>
        <dbReference type="SAM" id="MobiDB-lite"/>
    </source>
</evidence>
<dbReference type="EMBL" id="JAWDGP010001977">
    <property type="protein sequence ID" value="KAK3786316.1"/>
    <property type="molecule type" value="Genomic_DNA"/>
</dbReference>
<accession>A0AAE1DX54</accession>
<sequence length="97" mass="10766">MVLGVRGEAANGEAEDLKKDKEAIEDTHARVPRANFLHGSNIGRLETVNQCFQLCQLCTRPEDRRSLGRAALGSDRETPFVHMAGIRCMICVDSIRL</sequence>
<protein>
    <submittedName>
        <fullName evidence="2">Uncharacterized protein</fullName>
    </submittedName>
</protein>
<comment type="caution">
    <text evidence="2">The sequence shown here is derived from an EMBL/GenBank/DDBJ whole genome shotgun (WGS) entry which is preliminary data.</text>
</comment>
<evidence type="ECO:0000313" key="3">
    <source>
        <dbReference type="Proteomes" id="UP001283361"/>
    </source>
</evidence>
<gene>
    <name evidence="2" type="ORF">RRG08_057693</name>
</gene>
<feature type="region of interest" description="Disordered" evidence="1">
    <location>
        <begin position="1"/>
        <end position="23"/>
    </location>
</feature>